<dbReference type="EMBL" id="CARXXK010000001">
    <property type="protein sequence ID" value="CAI6349348.1"/>
    <property type="molecule type" value="Genomic_DNA"/>
</dbReference>
<proteinExistence type="predicted"/>
<accession>A0AAV0W1C9</accession>
<feature type="compositionally biased region" description="Polar residues" evidence="1">
    <location>
        <begin position="1"/>
        <end position="19"/>
    </location>
</feature>
<feature type="region of interest" description="Disordered" evidence="1">
    <location>
        <begin position="1"/>
        <end position="96"/>
    </location>
</feature>
<organism evidence="2 3">
    <name type="scientific">Macrosiphum euphorbiae</name>
    <name type="common">potato aphid</name>
    <dbReference type="NCBI Taxonomy" id="13131"/>
    <lineage>
        <taxon>Eukaryota</taxon>
        <taxon>Metazoa</taxon>
        <taxon>Ecdysozoa</taxon>
        <taxon>Arthropoda</taxon>
        <taxon>Hexapoda</taxon>
        <taxon>Insecta</taxon>
        <taxon>Pterygota</taxon>
        <taxon>Neoptera</taxon>
        <taxon>Paraneoptera</taxon>
        <taxon>Hemiptera</taxon>
        <taxon>Sternorrhyncha</taxon>
        <taxon>Aphidomorpha</taxon>
        <taxon>Aphidoidea</taxon>
        <taxon>Aphididae</taxon>
        <taxon>Macrosiphini</taxon>
        <taxon>Macrosiphum</taxon>
    </lineage>
</organism>
<reference evidence="2 3" key="1">
    <citation type="submission" date="2023-01" db="EMBL/GenBank/DDBJ databases">
        <authorList>
            <person name="Whitehead M."/>
        </authorList>
    </citation>
    <scope>NUCLEOTIDE SEQUENCE [LARGE SCALE GENOMIC DNA]</scope>
</reference>
<keyword evidence="3" id="KW-1185">Reference proteome</keyword>
<evidence type="ECO:0000313" key="2">
    <source>
        <dbReference type="EMBL" id="CAI6349348.1"/>
    </source>
</evidence>
<evidence type="ECO:0000256" key="1">
    <source>
        <dbReference type="SAM" id="MobiDB-lite"/>
    </source>
</evidence>
<gene>
    <name evidence="2" type="ORF">MEUPH1_LOCUS5921</name>
</gene>
<protein>
    <submittedName>
        <fullName evidence="2">Uncharacterized protein</fullName>
    </submittedName>
</protein>
<name>A0AAV0W1C9_9HEMI</name>
<comment type="caution">
    <text evidence="2">The sequence shown here is derived from an EMBL/GenBank/DDBJ whole genome shotgun (WGS) entry which is preliminary data.</text>
</comment>
<sequence length="119" mass="13304">MTTIVDNGSSDRPTTTVSRRTLRERGQRRSFHKYSVRPATPALYPFTESSLPPYPPPPTGTHGLHTSASAPGQPSDRHEMRIAPSPPSITLDFRRARAPLYTVKRTARARVTPPRRSQM</sequence>
<dbReference type="AlphaFoldDB" id="A0AAV0W1C9"/>
<evidence type="ECO:0000313" key="3">
    <source>
        <dbReference type="Proteomes" id="UP001160148"/>
    </source>
</evidence>
<dbReference type="Proteomes" id="UP001160148">
    <property type="component" value="Unassembled WGS sequence"/>
</dbReference>